<dbReference type="Pfam" id="PF04231">
    <property type="entry name" value="Endonuclease_1"/>
    <property type="match status" value="1"/>
</dbReference>
<gene>
    <name evidence="5" type="ORF">HMPREF0673_00948</name>
</gene>
<evidence type="ECO:0000256" key="2">
    <source>
        <dbReference type="ARBA" id="ARBA00022722"/>
    </source>
</evidence>
<keyword evidence="4" id="KW-0732">Signal</keyword>
<dbReference type="PANTHER" id="PTHR33607:SF2">
    <property type="entry name" value="ENDONUCLEASE-1"/>
    <property type="match status" value="1"/>
</dbReference>
<dbReference type="GO" id="GO:0016787">
    <property type="term" value="F:hydrolase activity"/>
    <property type="evidence" value="ECO:0007669"/>
    <property type="project" value="UniProtKB-KW"/>
</dbReference>
<protein>
    <submittedName>
        <fullName evidence="5">Nuclease, EndA/NucM family</fullName>
    </submittedName>
</protein>
<reference evidence="5 6" key="1">
    <citation type="submission" date="2011-08" db="EMBL/GenBank/DDBJ databases">
        <authorList>
            <person name="Weinstock G."/>
            <person name="Sodergren E."/>
            <person name="Clifton S."/>
            <person name="Fulton L."/>
            <person name="Fulton B."/>
            <person name="Courtney L."/>
            <person name="Fronick C."/>
            <person name="Harrison M."/>
            <person name="Strong C."/>
            <person name="Farmer C."/>
            <person name="Delahaunty K."/>
            <person name="Markovic C."/>
            <person name="Hall O."/>
            <person name="Minx P."/>
            <person name="Tomlinson C."/>
            <person name="Mitreva M."/>
            <person name="Hou S."/>
            <person name="Chen J."/>
            <person name="Wollam A."/>
            <person name="Pepin K.H."/>
            <person name="Johnson M."/>
            <person name="Bhonagiri V."/>
            <person name="Zhang X."/>
            <person name="Suruliraj S."/>
            <person name="Warren W."/>
            <person name="Chinwalla A."/>
            <person name="Mardis E.R."/>
            <person name="Wilson R.K."/>
        </authorList>
    </citation>
    <scope>NUCLEOTIDE SEQUENCE [LARGE SCALE GENOMIC DNA]</scope>
    <source>
        <strain evidence="5 6">DSM 18206</strain>
    </source>
</reference>
<comment type="similarity">
    <text evidence="1">Belongs to the EndA/NucM nuclease family.</text>
</comment>
<dbReference type="PATRIC" id="fig|1002367.3.peg.753"/>
<comment type="caution">
    <text evidence="5">The sequence shown here is derived from an EMBL/GenBank/DDBJ whole genome shotgun (WGS) entry which is preliminary data.</text>
</comment>
<name>G6AWF0_9BACT</name>
<dbReference type="AlphaFoldDB" id="G6AWF0"/>
<keyword evidence="2" id="KW-0540">Nuclease</keyword>
<evidence type="ECO:0000313" key="5">
    <source>
        <dbReference type="EMBL" id="EHJ41228.1"/>
    </source>
</evidence>
<dbReference type="InterPro" id="IPR044925">
    <property type="entry name" value="His-Me_finger_sf"/>
</dbReference>
<evidence type="ECO:0000256" key="1">
    <source>
        <dbReference type="ARBA" id="ARBA00006429"/>
    </source>
</evidence>
<keyword evidence="3" id="KW-0378">Hydrolase</keyword>
<dbReference type="GO" id="GO:0004518">
    <property type="term" value="F:nuclease activity"/>
    <property type="evidence" value="ECO:0007669"/>
    <property type="project" value="UniProtKB-KW"/>
</dbReference>
<feature type="signal peptide" evidence="4">
    <location>
        <begin position="1"/>
        <end position="22"/>
    </location>
</feature>
<accession>G6AWF0</accession>
<dbReference type="SUPFAM" id="SSF54060">
    <property type="entry name" value="His-Me finger endonucleases"/>
    <property type="match status" value="1"/>
</dbReference>
<dbReference type="Proteomes" id="UP000004407">
    <property type="component" value="Unassembled WGS sequence"/>
</dbReference>
<dbReference type="RefSeq" id="WP_007898453.1">
    <property type="nucleotide sequence ID" value="NZ_JH379399.1"/>
</dbReference>
<organism evidence="5 6">
    <name type="scientific">Leyella stercorea DSM 18206</name>
    <dbReference type="NCBI Taxonomy" id="1002367"/>
    <lineage>
        <taxon>Bacteria</taxon>
        <taxon>Pseudomonadati</taxon>
        <taxon>Bacteroidota</taxon>
        <taxon>Bacteroidia</taxon>
        <taxon>Bacteroidales</taxon>
        <taxon>Prevotellaceae</taxon>
        <taxon>Leyella</taxon>
    </lineage>
</organism>
<dbReference type="HOGENOM" id="CLU_019348_2_0_10"/>
<dbReference type="PANTHER" id="PTHR33607">
    <property type="entry name" value="ENDONUCLEASE-1"/>
    <property type="match status" value="1"/>
</dbReference>
<proteinExistence type="inferred from homology"/>
<feature type="chain" id="PRO_5003485348" evidence="4">
    <location>
        <begin position="23"/>
        <end position="332"/>
    </location>
</feature>
<evidence type="ECO:0000313" key="6">
    <source>
        <dbReference type="Proteomes" id="UP000004407"/>
    </source>
</evidence>
<evidence type="ECO:0000256" key="4">
    <source>
        <dbReference type="SAM" id="SignalP"/>
    </source>
</evidence>
<sequence>MNISLRKSLFTIAIFSFVGAFAQGPNNSGTYYSAADGKKGKALKTALSKIIGNPDVVSYNGLISAYQKTDRRDDGKVWDMYSCTTNYNFNDNGGNYQKEGDIYNREHSFPKSWFNKKSPMVSDIVHVVPTDGKVNGMRGNNPFGETKGETYKSNKGFSKLGKSTTPGYTGTVFEPNDIYKGDFARIYLYMATCYESKISGWSSPMLAGNSYPAYKEWALNLLLKWAEQDPVSEKEINRNTAAYGVQKNRNPFVDYPGLERYIWGDMQNVPFSYDNYQNPTSIITVNAPTTPRPVRIYTISGTLVRTTNDADHALDGLNKGIYIVNGKKYVVQ</sequence>
<dbReference type="EMBL" id="AFZZ01000090">
    <property type="protein sequence ID" value="EHJ41228.1"/>
    <property type="molecule type" value="Genomic_DNA"/>
</dbReference>
<evidence type="ECO:0000256" key="3">
    <source>
        <dbReference type="ARBA" id="ARBA00022801"/>
    </source>
</evidence>
<dbReference type="InterPro" id="IPR007346">
    <property type="entry name" value="Endonuclease-I"/>
</dbReference>
<dbReference type="GeneID" id="78336709"/>
<dbReference type="eggNOG" id="COG2356">
    <property type="taxonomic scope" value="Bacteria"/>
</dbReference>